<accession>A0A8S5M7Q9</accession>
<dbReference type="Pfam" id="PF16289">
    <property type="entry name" value="PIN_12"/>
    <property type="match status" value="1"/>
</dbReference>
<dbReference type="EMBL" id="BK014842">
    <property type="protein sequence ID" value="DAD78369.1"/>
    <property type="molecule type" value="Genomic_DNA"/>
</dbReference>
<name>A0A8S5M7Q9_9CAUD</name>
<evidence type="ECO:0000259" key="1">
    <source>
        <dbReference type="Pfam" id="PF16289"/>
    </source>
</evidence>
<feature type="domain" description="DUF4935" evidence="1">
    <location>
        <begin position="4"/>
        <end position="183"/>
    </location>
</feature>
<organism evidence="2">
    <name type="scientific">Siphoviridae sp. ctPAi1</name>
    <dbReference type="NCBI Taxonomy" id="2826320"/>
    <lineage>
        <taxon>Viruses</taxon>
        <taxon>Duplodnaviria</taxon>
        <taxon>Heunggongvirae</taxon>
        <taxon>Uroviricota</taxon>
        <taxon>Caudoviricetes</taxon>
    </lineage>
</organism>
<evidence type="ECO:0000313" key="2">
    <source>
        <dbReference type="EMBL" id="DAD78369.1"/>
    </source>
</evidence>
<protein>
    <submittedName>
        <fullName evidence="2">PIN like domain</fullName>
    </submittedName>
</protein>
<sequence length="366" mass="42584">MIKLFLDTNCLCTDPFWKNWHSSIILRLAEEQKIRLFLSDIVLQELRIQYQKKLRLATKELGNLLKTYNQFLPTKKTIDIKLGDTDEENLLADFDKFYEELKNRGVINVLPTQYLDGEFYNILDRAIAKKKPFKGTDGESDAGFKDAAIWFTYVKFIQRDMVPNKGRHEGVNYVFCTNNKKDFCDKEGNLHPDLKNDCDYVVLINSLDSLFDNDYAVLNKVALEFKEKIDGLHIDDKYVIDFCKCDHSEFLKDLIRLNFRKIDPADWNLCVYKGGLLDVSAISIQECSKPRINLFEESAYVSGFLNINVVAEVYGYFENELHAPELQYVGIEEFICNVKIDFKINKSLEKQDFEAELKPAIRRCSC</sequence>
<proteinExistence type="predicted"/>
<reference evidence="2" key="1">
    <citation type="journal article" date="2021" name="Proc. Natl. Acad. Sci. U.S.A.">
        <title>A Catalog of Tens of Thousands of Viruses from Human Metagenomes Reveals Hidden Associations with Chronic Diseases.</title>
        <authorList>
            <person name="Tisza M.J."/>
            <person name="Buck C.B."/>
        </authorList>
    </citation>
    <scope>NUCLEOTIDE SEQUENCE</scope>
    <source>
        <strain evidence="2">CtPAi1</strain>
    </source>
</reference>
<dbReference type="InterPro" id="IPR032557">
    <property type="entry name" value="DUF4935"/>
</dbReference>
<dbReference type="InterPro" id="IPR029060">
    <property type="entry name" value="PIN-like_dom_sf"/>
</dbReference>
<dbReference type="SUPFAM" id="SSF88723">
    <property type="entry name" value="PIN domain-like"/>
    <property type="match status" value="1"/>
</dbReference>